<keyword evidence="1" id="KW-0812">Transmembrane</keyword>
<name>A0A075MUA2_9ARCH</name>
<accession>A0A075MUA2</accession>
<organism evidence="2 3">
    <name type="scientific">Candidatus Nitrososphaera evergladensis SR1</name>
    <dbReference type="NCBI Taxonomy" id="1459636"/>
    <lineage>
        <taxon>Archaea</taxon>
        <taxon>Nitrososphaerota</taxon>
        <taxon>Nitrososphaeria</taxon>
        <taxon>Nitrososphaerales</taxon>
        <taxon>Nitrososphaeraceae</taxon>
        <taxon>Nitrososphaera</taxon>
    </lineage>
</organism>
<feature type="transmembrane region" description="Helical" evidence="1">
    <location>
        <begin position="112"/>
        <end position="134"/>
    </location>
</feature>
<keyword evidence="1" id="KW-1133">Transmembrane helix</keyword>
<protein>
    <submittedName>
        <fullName evidence="2">Uncharacterized protein</fullName>
    </submittedName>
</protein>
<feature type="transmembrane region" description="Helical" evidence="1">
    <location>
        <begin position="20"/>
        <end position="42"/>
    </location>
</feature>
<dbReference type="OrthoDB" id="374355at2157"/>
<evidence type="ECO:0000256" key="1">
    <source>
        <dbReference type="SAM" id="Phobius"/>
    </source>
</evidence>
<dbReference type="GeneID" id="41598403"/>
<keyword evidence="1" id="KW-0472">Membrane</keyword>
<evidence type="ECO:0000313" key="3">
    <source>
        <dbReference type="Proteomes" id="UP000028194"/>
    </source>
</evidence>
<feature type="transmembrane region" description="Helical" evidence="1">
    <location>
        <begin position="80"/>
        <end position="100"/>
    </location>
</feature>
<dbReference type="Proteomes" id="UP000028194">
    <property type="component" value="Chromosome"/>
</dbReference>
<sequence>MKLLDGRSKQTQYNNTTYILIALQTWRVAGIVFLWGVTQGILHPAFGIPAGVGDILVGVTAIPFALFLLKGYSWSKYALVVWNVLGIADLVMAVSLGLLTSPDFGASTMTTFPWVLIPAVAVPAALALHVITLYRLRRWAQLQ</sequence>
<dbReference type="HOGENOM" id="CLU_1801760_0_0_2"/>
<dbReference type="KEGG" id="nev:NTE_02713"/>
<proteinExistence type="predicted"/>
<evidence type="ECO:0000313" key="2">
    <source>
        <dbReference type="EMBL" id="AIF84755.1"/>
    </source>
</evidence>
<feature type="transmembrane region" description="Helical" evidence="1">
    <location>
        <begin position="48"/>
        <end position="68"/>
    </location>
</feature>
<keyword evidence="3" id="KW-1185">Reference proteome</keyword>
<gene>
    <name evidence="2" type="ORF">NTE_02713</name>
</gene>
<reference evidence="2 3" key="1">
    <citation type="journal article" date="2014" name="PLoS ONE">
        <title>Genome Sequence of Candidatus Nitrososphaera evergladensis from Group I.1b Enriched from Everglades Soil Reveals Novel Genomic Features of the Ammonia-Oxidizing Archaea.</title>
        <authorList>
            <person name="Zhalnina K.V."/>
            <person name="Dias R."/>
            <person name="Leonard M.T."/>
            <person name="Dorr de Quadros P."/>
            <person name="Camargo F.A."/>
            <person name="Drew J.C."/>
            <person name="Farmerie W.G."/>
            <person name="Daroub S.H."/>
            <person name="Triplett E.W."/>
        </authorList>
    </citation>
    <scope>NUCLEOTIDE SEQUENCE [LARGE SCALE GENOMIC DNA]</scope>
    <source>
        <strain evidence="2 3">SR1</strain>
    </source>
</reference>
<dbReference type="STRING" id="1459636.NTE_02713"/>
<dbReference type="AlphaFoldDB" id="A0A075MUA2"/>
<dbReference type="EMBL" id="CP007174">
    <property type="protein sequence ID" value="AIF84755.1"/>
    <property type="molecule type" value="Genomic_DNA"/>
</dbReference>
<dbReference type="RefSeq" id="WP_148701271.1">
    <property type="nucleotide sequence ID" value="NZ_CP007174.1"/>
</dbReference>